<dbReference type="AlphaFoldDB" id="A0A0B1P2I2"/>
<protein>
    <submittedName>
        <fullName evidence="1">Uncharacterized protein</fullName>
    </submittedName>
</protein>
<sequence>MTILKNLEIHHPGIGADFLALLADGASRAMGGERVYCSVSKSVPSFNQSSKDKWAEKANFYLPSQGQSKEDRRVMIRLNPDHEARKSGSFELRQTMQKLVPDSSLVTDAWIALSGIAVLAPTPAKAAAILQAKKEAWTTFVIGPIQKMKKSLDGFCDPVDGLLQEDLAHINDVVPMREMGWARR</sequence>
<proteinExistence type="predicted"/>
<comment type="caution">
    <text evidence="1">The sequence shown here is derived from an EMBL/GenBank/DDBJ whole genome shotgun (WGS) entry which is preliminary data.</text>
</comment>
<gene>
    <name evidence="1" type="ORF">EV44_g3688</name>
</gene>
<keyword evidence="2" id="KW-1185">Reference proteome</keyword>
<accession>A0A0B1P2I2</accession>
<organism evidence="1 2">
    <name type="scientific">Uncinula necator</name>
    <name type="common">Grape powdery mildew</name>
    <dbReference type="NCBI Taxonomy" id="52586"/>
    <lineage>
        <taxon>Eukaryota</taxon>
        <taxon>Fungi</taxon>
        <taxon>Dikarya</taxon>
        <taxon>Ascomycota</taxon>
        <taxon>Pezizomycotina</taxon>
        <taxon>Leotiomycetes</taxon>
        <taxon>Erysiphales</taxon>
        <taxon>Erysiphaceae</taxon>
        <taxon>Erysiphe</taxon>
    </lineage>
</organism>
<evidence type="ECO:0000313" key="2">
    <source>
        <dbReference type="Proteomes" id="UP000030854"/>
    </source>
</evidence>
<reference evidence="1 2" key="1">
    <citation type="journal article" date="2014" name="BMC Genomics">
        <title>Adaptive genomic structural variation in the grape powdery mildew pathogen, Erysiphe necator.</title>
        <authorList>
            <person name="Jones L."/>
            <person name="Riaz S."/>
            <person name="Morales-Cruz A."/>
            <person name="Amrine K.C."/>
            <person name="McGuire B."/>
            <person name="Gubler W.D."/>
            <person name="Walker M.A."/>
            <person name="Cantu D."/>
        </authorList>
    </citation>
    <scope>NUCLEOTIDE SEQUENCE [LARGE SCALE GENOMIC DNA]</scope>
    <source>
        <strain evidence="2">c</strain>
    </source>
</reference>
<name>A0A0B1P2I2_UNCNE</name>
<dbReference type="EMBL" id="JNVN01002800">
    <property type="protein sequence ID" value="KHJ31550.1"/>
    <property type="molecule type" value="Genomic_DNA"/>
</dbReference>
<dbReference type="HOGENOM" id="CLU_036943_1_0_1"/>
<dbReference type="Proteomes" id="UP000030854">
    <property type="component" value="Unassembled WGS sequence"/>
</dbReference>
<evidence type="ECO:0000313" key="1">
    <source>
        <dbReference type="EMBL" id="KHJ31550.1"/>
    </source>
</evidence>